<dbReference type="OrthoDB" id="2225292at2"/>
<accession>A0A4V4N719</accession>
<dbReference type="EMBL" id="STGJ01000025">
    <property type="protein sequence ID" value="TIC78563.1"/>
    <property type="molecule type" value="Genomic_DNA"/>
</dbReference>
<dbReference type="SUPFAM" id="SSF81301">
    <property type="entry name" value="Nucleotidyltransferase"/>
    <property type="match status" value="1"/>
</dbReference>
<proteinExistence type="predicted"/>
<keyword evidence="2" id="KW-0418">Kinase</keyword>
<dbReference type="Gene3D" id="3.30.460.10">
    <property type="entry name" value="Beta Polymerase, domain 2"/>
    <property type="match status" value="1"/>
</dbReference>
<name>A0A4V4N719_9NEIS</name>
<dbReference type="Proteomes" id="UP000308891">
    <property type="component" value="Unassembled WGS sequence"/>
</dbReference>
<organism evidence="2 3">
    <name type="scientific">Crenobacter intestini</name>
    <dbReference type="NCBI Taxonomy" id="2563443"/>
    <lineage>
        <taxon>Bacteria</taxon>
        <taxon>Pseudomonadati</taxon>
        <taxon>Pseudomonadota</taxon>
        <taxon>Betaproteobacteria</taxon>
        <taxon>Neisseriales</taxon>
        <taxon>Neisseriaceae</taxon>
        <taxon>Crenobacter</taxon>
    </lineage>
</organism>
<evidence type="ECO:0000259" key="1">
    <source>
        <dbReference type="SMART" id="SM00954"/>
    </source>
</evidence>
<dbReference type="GO" id="GO:0016301">
    <property type="term" value="F:kinase activity"/>
    <property type="evidence" value="ECO:0007669"/>
    <property type="project" value="UniProtKB-KW"/>
</dbReference>
<evidence type="ECO:0000313" key="3">
    <source>
        <dbReference type="Proteomes" id="UP000308891"/>
    </source>
</evidence>
<reference evidence="2 3" key="1">
    <citation type="submission" date="2019-04" db="EMBL/GenBank/DDBJ databases">
        <title>Crenobacter sp. nov.</title>
        <authorList>
            <person name="Shi S."/>
        </authorList>
    </citation>
    <scope>NUCLEOTIDE SEQUENCE [LARGE SCALE GENOMIC DNA]</scope>
    <source>
        <strain evidence="2 3">GY 70310</strain>
    </source>
</reference>
<dbReference type="GO" id="GO:0015969">
    <property type="term" value="P:guanosine tetraphosphate metabolic process"/>
    <property type="evidence" value="ECO:0007669"/>
    <property type="project" value="InterPro"/>
</dbReference>
<dbReference type="SMART" id="SM00954">
    <property type="entry name" value="RelA_SpoT"/>
    <property type="match status" value="1"/>
</dbReference>
<keyword evidence="3" id="KW-1185">Reference proteome</keyword>
<gene>
    <name evidence="2" type="ORF">E5K04_15735</name>
</gene>
<feature type="domain" description="RelA/SpoT" evidence="1">
    <location>
        <begin position="74"/>
        <end position="185"/>
    </location>
</feature>
<dbReference type="Pfam" id="PF04607">
    <property type="entry name" value="RelA_SpoT"/>
    <property type="match status" value="1"/>
</dbReference>
<protein>
    <submittedName>
        <fullName evidence="2">GTP pyrophosphokinase</fullName>
    </submittedName>
</protein>
<comment type="caution">
    <text evidence="2">The sequence shown here is derived from an EMBL/GenBank/DDBJ whole genome shotgun (WGS) entry which is preliminary data.</text>
</comment>
<dbReference type="AlphaFoldDB" id="A0A4V4N719"/>
<dbReference type="RefSeq" id="WP_136555801.1">
    <property type="nucleotide sequence ID" value="NZ_STGJ01000025.1"/>
</dbReference>
<dbReference type="InterPro" id="IPR043519">
    <property type="entry name" value="NT_sf"/>
</dbReference>
<keyword evidence="2" id="KW-0808">Transferase</keyword>
<evidence type="ECO:0000313" key="2">
    <source>
        <dbReference type="EMBL" id="TIC78563.1"/>
    </source>
</evidence>
<dbReference type="InterPro" id="IPR007685">
    <property type="entry name" value="RelA_SpoT"/>
</dbReference>
<sequence>MDKIEQVKQLVSEINRLHRDFSNDFFETDKIEKINLSRTIKHVPHAHIYRYRLALHESVNDYLMMAEIDIKYFYRVKTRESIDDKIGRFANREDQYPVNNWLNDIFGARIILSAAEIEAVMDLLDAWQDELGLKNWYIRDKVGYRCLHVHFNNKSNYYFPWELQIWDVADIQSNIESHEKFKRNFMWLSDSISTKIFRSIFTSPHIGTLAG</sequence>